<name>A0A840IIZ0_9ACTN</name>
<protein>
    <submittedName>
        <fullName evidence="1">Uncharacterized protein</fullName>
    </submittedName>
</protein>
<comment type="caution">
    <text evidence="1">The sequence shown here is derived from an EMBL/GenBank/DDBJ whole genome shotgun (WGS) entry which is preliminary data.</text>
</comment>
<dbReference type="AlphaFoldDB" id="A0A840IIZ0"/>
<reference evidence="1 2" key="1">
    <citation type="submission" date="2020-08" db="EMBL/GenBank/DDBJ databases">
        <title>Genomic Encyclopedia of Archaeal and Bacterial Type Strains, Phase II (KMG-II): from individual species to whole genera.</title>
        <authorList>
            <person name="Goeker M."/>
        </authorList>
    </citation>
    <scope>NUCLEOTIDE SEQUENCE [LARGE SCALE GENOMIC DNA]</scope>
    <source>
        <strain evidence="1 2">DSM 23288</strain>
    </source>
</reference>
<evidence type="ECO:0000313" key="1">
    <source>
        <dbReference type="EMBL" id="MBB4664962.1"/>
    </source>
</evidence>
<sequence>MTTASQVVHCTAPHPGPFGAPERLSLVAQRSGDQATTLKIEIIRRLGVTDKRMDVLVVEADRRQEITVASRVTAIVLALETLHKRGMQLRHRKAGTFVSRWDVDLCDSAGGRIASWRVRPQNHDMLLDLQIELTRHAAPVSAEDGASDGLTSLVAHMREHVVERQRDAQIEQLAAANVDMDLDEYLALLNRHGLLNAAGR</sequence>
<gene>
    <name evidence="1" type="ORF">BDZ31_004581</name>
</gene>
<proteinExistence type="predicted"/>
<accession>A0A840IIZ0</accession>
<dbReference type="EMBL" id="JACHNU010000010">
    <property type="protein sequence ID" value="MBB4664962.1"/>
    <property type="molecule type" value="Genomic_DNA"/>
</dbReference>
<keyword evidence="2" id="KW-1185">Reference proteome</keyword>
<organism evidence="1 2">
    <name type="scientific">Conexibacter arvalis</name>
    <dbReference type="NCBI Taxonomy" id="912552"/>
    <lineage>
        <taxon>Bacteria</taxon>
        <taxon>Bacillati</taxon>
        <taxon>Actinomycetota</taxon>
        <taxon>Thermoleophilia</taxon>
        <taxon>Solirubrobacterales</taxon>
        <taxon>Conexibacteraceae</taxon>
        <taxon>Conexibacter</taxon>
    </lineage>
</organism>
<dbReference type="RefSeq" id="WP_183345474.1">
    <property type="nucleotide sequence ID" value="NZ_JACHNU010000010.1"/>
</dbReference>
<evidence type="ECO:0000313" key="2">
    <source>
        <dbReference type="Proteomes" id="UP000585272"/>
    </source>
</evidence>
<dbReference type="Proteomes" id="UP000585272">
    <property type="component" value="Unassembled WGS sequence"/>
</dbReference>